<sequence length="557" mass="62817">LYFGFIIFGGLYALGNLLTKFRELDSPSVRLQLVYVTLGLGLSLVIAAIFSLILPAFNVRHLAFLGTLAPVIGFGFIIYAIVKYRAMEIDFIIHRTLFWLTVSSIAIGTIYIIIYLLGTQFQLFSQISLAIIFIRFLFLTYNDTVQPAITRLFQYDQHKIETTINGLMDSTRYLQGLEVLVGDILRMSRDVLRIPNSHMLIYYDDAAMFMKMGLETKQSTDLNPDEPFFKWLVTFNQIVERERVEFRSQHQEIREVALSYFNQIRTEVCVPFIHRGRILGILNLGRKSDTRWNLTARELGLLDRLRKSVTLALENALLHQTRLDIQEKQIQAELLASASSSLAHSIKNPLGLLCANLDLLRESTSRFSDQEIGSALLDTEIQVRKIEGIINQIRNANIGPSELESLRLDLMIYEILSEQVDSSIETEIRVEPTEIMADQGQIRLALTNIVINACQAMTISVDSSNGKYGKLGVDMIVSQDDQALELKISDTGCGMSNILITQILSRPFVTKKKMGTGLGVWTAKKIIEAHRGKLDFESKETEGTIAIIVLPLSISDP</sequence>
<dbReference type="SUPFAM" id="SSF55874">
    <property type="entry name" value="ATPase domain of HSP90 chaperone/DNA topoisomerase II/histidine kinase"/>
    <property type="match status" value="1"/>
</dbReference>
<proteinExistence type="predicted"/>
<dbReference type="InterPro" id="IPR005467">
    <property type="entry name" value="His_kinase_dom"/>
</dbReference>
<dbReference type="AlphaFoldDB" id="A0A382CIS5"/>
<dbReference type="PANTHER" id="PTHR43065:SF10">
    <property type="entry name" value="PEROXIDE STRESS-ACTIVATED HISTIDINE KINASE MAK3"/>
    <property type="match status" value="1"/>
</dbReference>
<dbReference type="InterPro" id="IPR029016">
    <property type="entry name" value="GAF-like_dom_sf"/>
</dbReference>
<dbReference type="Gene3D" id="3.30.450.40">
    <property type="match status" value="1"/>
</dbReference>
<dbReference type="SMART" id="SM00387">
    <property type="entry name" value="HATPase_c"/>
    <property type="match status" value="1"/>
</dbReference>
<evidence type="ECO:0000256" key="2">
    <source>
        <dbReference type="ARBA" id="ARBA00022679"/>
    </source>
</evidence>
<dbReference type="GO" id="GO:0005524">
    <property type="term" value="F:ATP binding"/>
    <property type="evidence" value="ECO:0007669"/>
    <property type="project" value="UniProtKB-KW"/>
</dbReference>
<keyword evidence="4" id="KW-0418">Kinase</keyword>
<evidence type="ECO:0000256" key="1">
    <source>
        <dbReference type="ARBA" id="ARBA00022553"/>
    </source>
</evidence>
<evidence type="ECO:0000256" key="5">
    <source>
        <dbReference type="ARBA" id="ARBA00022840"/>
    </source>
</evidence>
<gene>
    <name evidence="9" type="ORF">METZ01_LOCUS178952</name>
</gene>
<evidence type="ECO:0000256" key="3">
    <source>
        <dbReference type="ARBA" id="ARBA00022741"/>
    </source>
</evidence>
<dbReference type="InterPro" id="IPR036890">
    <property type="entry name" value="HATPase_C_sf"/>
</dbReference>
<feature type="transmembrane region" description="Helical" evidence="7">
    <location>
        <begin position="63"/>
        <end position="84"/>
    </location>
</feature>
<evidence type="ECO:0000313" key="9">
    <source>
        <dbReference type="EMBL" id="SVB26098.1"/>
    </source>
</evidence>
<dbReference type="PROSITE" id="PS50109">
    <property type="entry name" value="HIS_KIN"/>
    <property type="match status" value="1"/>
</dbReference>
<keyword evidence="7" id="KW-1133">Transmembrane helix</keyword>
<keyword evidence="5" id="KW-0067">ATP-binding</keyword>
<dbReference type="PRINTS" id="PR00344">
    <property type="entry name" value="BCTRLSENSOR"/>
</dbReference>
<feature type="non-terminal residue" evidence="9">
    <location>
        <position position="1"/>
    </location>
</feature>
<organism evidence="9">
    <name type="scientific">marine metagenome</name>
    <dbReference type="NCBI Taxonomy" id="408172"/>
    <lineage>
        <taxon>unclassified sequences</taxon>
        <taxon>metagenomes</taxon>
        <taxon>ecological metagenomes</taxon>
    </lineage>
</organism>
<evidence type="ECO:0000256" key="4">
    <source>
        <dbReference type="ARBA" id="ARBA00022777"/>
    </source>
</evidence>
<dbReference type="PANTHER" id="PTHR43065">
    <property type="entry name" value="SENSOR HISTIDINE KINASE"/>
    <property type="match status" value="1"/>
</dbReference>
<keyword evidence="7" id="KW-0812">Transmembrane</keyword>
<evidence type="ECO:0000259" key="8">
    <source>
        <dbReference type="PROSITE" id="PS50109"/>
    </source>
</evidence>
<dbReference type="GO" id="GO:0000160">
    <property type="term" value="P:phosphorelay signal transduction system"/>
    <property type="evidence" value="ECO:0007669"/>
    <property type="project" value="UniProtKB-KW"/>
</dbReference>
<feature type="transmembrane region" description="Helical" evidence="7">
    <location>
        <begin position="123"/>
        <end position="141"/>
    </location>
</feature>
<dbReference type="Gene3D" id="3.30.565.10">
    <property type="entry name" value="Histidine kinase-like ATPase, C-terminal domain"/>
    <property type="match status" value="1"/>
</dbReference>
<dbReference type="SUPFAM" id="SSF55781">
    <property type="entry name" value="GAF domain-like"/>
    <property type="match status" value="1"/>
</dbReference>
<reference evidence="9" key="1">
    <citation type="submission" date="2018-05" db="EMBL/GenBank/DDBJ databases">
        <authorList>
            <person name="Lanie J.A."/>
            <person name="Ng W.-L."/>
            <person name="Kazmierczak K.M."/>
            <person name="Andrzejewski T.M."/>
            <person name="Davidsen T.M."/>
            <person name="Wayne K.J."/>
            <person name="Tettelin H."/>
            <person name="Glass J.I."/>
            <person name="Rusch D."/>
            <person name="Podicherti R."/>
            <person name="Tsui H.-C.T."/>
            <person name="Winkler M.E."/>
        </authorList>
    </citation>
    <scope>NUCLEOTIDE SEQUENCE</scope>
</reference>
<evidence type="ECO:0000256" key="7">
    <source>
        <dbReference type="SAM" id="Phobius"/>
    </source>
</evidence>
<keyword evidence="1" id="KW-0597">Phosphoprotein</keyword>
<protein>
    <recommendedName>
        <fullName evidence="8">Histidine kinase domain-containing protein</fullName>
    </recommendedName>
</protein>
<evidence type="ECO:0000256" key="6">
    <source>
        <dbReference type="ARBA" id="ARBA00023012"/>
    </source>
</evidence>
<keyword evidence="2" id="KW-0808">Transferase</keyword>
<accession>A0A382CIS5</accession>
<dbReference type="InterPro" id="IPR004358">
    <property type="entry name" value="Sig_transdc_His_kin-like_C"/>
</dbReference>
<dbReference type="Pfam" id="PF02518">
    <property type="entry name" value="HATPase_c"/>
    <property type="match status" value="1"/>
</dbReference>
<feature type="domain" description="Histidine kinase" evidence="8">
    <location>
        <begin position="341"/>
        <end position="554"/>
    </location>
</feature>
<dbReference type="EMBL" id="UINC01034756">
    <property type="protein sequence ID" value="SVB26098.1"/>
    <property type="molecule type" value="Genomic_DNA"/>
</dbReference>
<keyword evidence="7" id="KW-0472">Membrane</keyword>
<keyword evidence="3" id="KW-0547">Nucleotide-binding</keyword>
<feature type="transmembrane region" description="Helical" evidence="7">
    <location>
        <begin position="96"/>
        <end position="117"/>
    </location>
</feature>
<feature type="transmembrane region" description="Helical" evidence="7">
    <location>
        <begin position="6"/>
        <end position="21"/>
    </location>
</feature>
<dbReference type="InterPro" id="IPR003594">
    <property type="entry name" value="HATPase_dom"/>
</dbReference>
<keyword evidence="6" id="KW-0902">Two-component regulatory system</keyword>
<name>A0A382CIS5_9ZZZZ</name>
<dbReference type="GO" id="GO:0016301">
    <property type="term" value="F:kinase activity"/>
    <property type="evidence" value="ECO:0007669"/>
    <property type="project" value="UniProtKB-KW"/>
</dbReference>
<feature type="transmembrane region" description="Helical" evidence="7">
    <location>
        <begin position="33"/>
        <end position="57"/>
    </location>
</feature>